<dbReference type="InterPro" id="IPR027417">
    <property type="entry name" value="P-loop_NTPase"/>
</dbReference>
<dbReference type="Gene3D" id="3.40.50.300">
    <property type="entry name" value="P-loop containing nucleotide triphosphate hydrolases"/>
    <property type="match status" value="1"/>
</dbReference>
<dbReference type="InterPro" id="IPR057135">
    <property type="entry name" value="At4g27190-like_LRR"/>
</dbReference>
<evidence type="ECO:0000259" key="5">
    <source>
        <dbReference type="SMART" id="SM00382"/>
    </source>
</evidence>
<dbReference type="FunFam" id="3.40.50.300:FF:001091">
    <property type="entry name" value="Probable disease resistance protein At1g61300"/>
    <property type="match status" value="1"/>
</dbReference>
<dbReference type="OrthoDB" id="1001331at2759"/>
<dbReference type="PRINTS" id="PR00364">
    <property type="entry name" value="DISEASERSIST"/>
</dbReference>
<dbReference type="PANTHER" id="PTHR33463:SF214">
    <property type="entry name" value="NB-ARC DOMAIN-CONTAINING DISEASE RESISTANCE PROTEIN"/>
    <property type="match status" value="1"/>
</dbReference>
<sequence length="1006" mass="114394">MEPVVTGTAANLSSEVAKGIFQKVKRHMRYVIVYKKNVDKFEEKMETLLAKRESVKGYIEAAKRNLEKIKPDVELWCRKVDKLREDEMKNVKDLQDKAKSKCFIGLCPNIKSRYQLSRKAEEVVEVVNEHLQQGEFNSVSCPAPPLDIVDAATPKDFEAFESRAKIFKDIMEALKDGTTNVIGVYGMPGVGKTTLVKEVYRKAKEDELFDSVTMAFVNQTPDLQKVQDQLAASLGLKLEGKDVVVRAARLRERLKKEKKVLVILDDIWKKLDLKEVGIPFGEENKGCNVLLTSRYLNVLRNDMDARKIFPISVLEDNEAWDLFKKMAGDDPENPELQSTAIEVAKKCAGLPVAIATVARALRGKELYVWKDALRKLQKPSPTSFTGIPAHVYSAIELSYNHLESEELKQTFLLCSLLGHNAFIPDLLKYTIGLGFFHGVNTVKETRDRLSTVVSDLKSSCLLRDSYTNVRVDMHDLICDAALAIASRDYNVFALKPEDGPKYWPNGEKMENCTMISLRCANISYFPKELKCPQLDLFLLYNEDLPVELPINFFKETLNLKVLDLTKMQFQSLPSSIRLLTNLQTLCLDQCILGDITGVGELKNLEILSLVDSDFERLPKEIGELIKLRLLDLSGCTRLKIIPPGVLSSLSGLEELYMGDSFVQWEVERLANQQCNASLDELKLLSHLTTLEVRIPDAKIMPADLFSKKLERYKIFIGKGWDCVGECEPSRTLKLKLNASVDELDHGFKMFLKKTEDLYLDNMKGVNIALHELMDEEGFKRLKNLHIQNGSEIEYIISDDGAAHKIKFLQLQSLTLHGLPQLISFCFKNKRGSNSSCQNELSLFSEKLVFPYLESLRLSSINVERIWHNRFSNISEYGTQNLTSLTIEGCDNLKQLLSSSMARSLKHLKCFEIVECKCLRKVIFAEDIEEEDKATILFPQLNSLKIRKLQHLIGFCSENYNIEFPSLKLLEIEQCPQLQGFIYKSTMEENQHFPAQALFNEKVDLLI</sequence>
<evidence type="ECO:0000256" key="1">
    <source>
        <dbReference type="ARBA" id="ARBA00008894"/>
    </source>
</evidence>
<comment type="similarity">
    <text evidence="1">Belongs to the disease resistance NB-LRR family.</text>
</comment>
<dbReference type="InterPro" id="IPR003593">
    <property type="entry name" value="AAA+_ATPase"/>
</dbReference>
<reference evidence="7" key="1">
    <citation type="submission" date="2025-08" db="UniProtKB">
        <authorList>
            <consortium name="RefSeq"/>
        </authorList>
    </citation>
    <scope>IDENTIFICATION</scope>
    <source>
        <tissue evidence="7">Fruit stalk</tissue>
    </source>
</reference>
<dbReference type="KEGG" id="dzi:111277587"/>
<keyword evidence="2" id="KW-0547">Nucleotide-binding</keyword>
<dbReference type="InterPro" id="IPR042197">
    <property type="entry name" value="Apaf_helical"/>
</dbReference>
<dbReference type="CDD" id="cd00009">
    <property type="entry name" value="AAA"/>
    <property type="match status" value="1"/>
</dbReference>
<dbReference type="AlphaFoldDB" id="A0A6P5WV93"/>
<accession>A0A6P5WV93</accession>
<keyword evidence="4" id="KW-0067">ATP-binding</keyword>
<dbReference type="GO" id="GO:0005524">
    <property type="term" value="F:ATP binding"/>
    <property type="evidence" value="ECO:0007669"/>
    <property type="project" value="UniProtKB-KW"/>
</dbReference>
<dbReference type="SUPFAM" id="SSF52058">
    <property type="entry name" value="L domain-like"/>
    <property type="match status" value="1"/>
</dbReference>
<dbReference type="Pfam" id="PF23247">
    <property type="entry name" value="LRR_RPS2"/>
    <property type="match status" value="1"/>
</dbReference>
<dbReference type="PANTHER" id="PTHR33463">
    <property type="entry name" value="NB-ARC DOMAIN-CONTAINING PROTEIN-RELATED"/>
    <property type="match status" value="1"/>
</dbReference>
<dbReference type="Proteomes" id="UP000515121">
    <property type="component" value="Unplaced"/>
</dbReference>
<keyword evidence="6" id="KW-1185">Reference proteome</keyword>
<dbReference type="Gene3D" id="1.10.8.430">
    <property type="entry name" value="Helical domain of apoptotic protease-activating factors"/>
    <property type="match status" value="1"/>
</dbReference>
<evidence type="ECO:0000256" key="2">
    <source>
        <dbReference type="ARBA" id="ARBA00022741"/>
    </source>
</evidence>
<keyword evidence="3" id="KW-0611">Plant defense</keyword>
<dbReference type="GO" id="GO:0043531">
    <property type="term" value="F:ADP binding"/>
    <property type="evidence" value="ECO:0007669"/>
    <property type="project" value="InterPro"/>
</dbReference>
<evidence type="ECO:0000313" key="6">
    <source>
        <dbReference type="Proteomes" id="UP000515121"/>
    </source>
</evidence>
<dbReference type="SUPFAM" id="SSF52540">
    <property type="entry name" value="P-loop containing nucleoside triphosphate hydrolases"/>
    <property type="match status" value="1"/>
</dbReference>
<dbReference type="InterPro" id="IPR050905">
    <property type="entry name" value="Plant_NBS-LRR"/>
</dbReference>
<dbReference type="RefSeq" id="XP_022719738.1">
    <property type="nucleotide sequence ID" value="XM_022864003.1"/>
</dbReference>
<dbReference type="Pfam" id="PF00931">
    <property type="entry name" value="NB-ARC"/>
    <property type="match status" value="1"/>
</dbReference>
<name>A0A6P5WV93_DURZI</name>
<dbReference type="Gene3D" id="3.80.10.10">
    <property type="entry name" value="Ribonuclease Inhibitor"/>
    <property type="match status" value="2"/>
</dbReference>
<protein>
    <submittedName>
        <fullName evidence="7">Probable disease resistance protein At4g27220</fullName>
    </submittedName>
</protein>
<dbReference type="InterPro" id="IPR002182">
    <property type="entry name" value="NB-ARC"/>
</dbReference>
<proteinExistence type="inferred from homology"/>
<evidence type="ECO:0000313" key="7">
    <source>
        <dbReference type="RefSeq" id="XP_022719738.1"/>
    </source>
</evidence>
<dbReference type="InterPro" id="IPR032675">
    <property type="entry name" value="LRR_dom_sf"/>
</dbReference>
<organism evidence="6 7">
    <name type="scientific">Durio zibethinus</name>
    <name type="common">Durian</name>
    <dbReference type="NCBI Taxonomy" id="66656"/>
    <lineage>
        <taxon>Eukaryota</taxon>
        <taxon>Viridiplantae</taxon>
        <taxon>Streptophyta</taxon>
        <taxon>Embryophyta</taxon>
        <taxon>Tracheophyta</taxon>
        <taxon>Spermatophyta</taxon>
        <taxon>Magnoliopsida</taxon>
        <taxon>eudicotyledons</taxon>
        <taxon>Gunneridae</taxon>
        <taxon>Pentapetalae</taxon>
        <taxon>rosids</taxon>
        <taxon>malvids</taxon>
        <taxon>Malvales</taxon>
        <taxon>Malvaceae</taxon>
        <taxon>Helicteroideae</taxon>
        <taxon>Durio</taxon>
    </lineage>
</organism>
<gene>
    <name evidence="7" type="primary">LOC111277587</name>
</gene>
<dbReference type="GO" id="GO:0006952">
    <property type="term" value="P:defense response"/>
    <property type="evidence" value="ECO:0007669"/>
    <property type="project" value="UniProtKB-KW"/>
</dbReference>
<dbReference type="SMART" id="SM00382">
    <property type="entry name" value="AAA"/>
    <property type="match status" value="1"/>
</dbReference>
<evidence type="ECO:0000256" key="3">
    <source>
        <dbReference type="ARBA" id="ARBA00022821"/>
    </source>
</evidence>
<feature type="domain" description="AAA+ ATPase" evidence="5">
    <location>
        <begin position="178"/>
        <end position="315"/>
    </location>
</feature>
<evidence type="ECO:0000256" key="4">
    <source>
        <dbReference type="ARBA" id="ARBA00022840"/>
    </source>
</evidence>
<dbReference type="GeneID" id="111277587"/>